<feature type="region of interest" description="Disordered" evidence="1">
    <location>
        <begin position="1"/>
        <end position="36"/>
    </location>
</feature>
<name>A0A058ZWV4_EUCGR</name>
<accession>A0A058ZWV4</accession>
<evidence type="ECO:0000256" key="1">
    <source>
        <dbReference type="SAM" id="MobiDB-lite"/>
    </source>
</evidence>
<gene>
    <name evidence="3" type="ORF">EUGRSUZ_L00307</name>
</gene>
<dbReference type="Gramene" id="KCW45846">
    <property type="protein sequence ID" value="KCW45846"/>
    <property type="gene ID" value="EUGRSUZ_L00307"/>
</dbReference>
<dbReference type="EMBL" id="MU848263">
    <property type="protein sequence ID" value="KAK2633211.1"/>
    <property type="molecule type" value="Genomic_DNA"/>
</dbReference>
<dbReference type="Proteomes" id="UP000030711">
    <property type="component" value="Unassembled WGS sequence"/>
</dbReference>
<reference evidence="3" key="1">
    <citation type="submission" date="2013-07" db="EMBL/GenBank/DDBJ databases">
        <title>The genome of Eucalyptus grandis.</title>
        <authorList>
            <person name="Schmutz J."/>
            <person name="Hayes R."/>
            <person name="Myburg A."/>
            <person name="Tuskan G."/>
            <person name="Grattapaglia D."/>
            <person name="Rokhsar D.S."/>
        </authorList>
    </citation>
    <scope>NUCLEOTIDE SEQUENCE</scope>
    <source>
        <tissue evidence="3">Leaf extractions</tissue>
    </source>
</reference>
<keyword evidence="4" id="KW-1185">Reference proteome</keyword>
<sequence length="79" mass="8389">MASNASSEGSDIGVEEGCRRRAGVDAGEGDSTSEQRRVAAAWVRGWLSGARWRQAVAMWASVTCRLCAVTVVEGCLRTS</sequence>
<reference evidence="2" key="4">
    <citation type="submission" date="2023-07" db="EMBL/GenBank/DDBJ databases">
        <authorList>
            <person name="Myburg A.A."/>
            <person name="Grattapaglia D."/>
            <person name="Tuskan G.A."/>
            <person name="Hellsten U."/>
            <person name="Hayes R.D."/>
            <person name="Grimwood J."/>
            <person name="Jenkins J."/>
            <person name="Lindquist E."/>
            <person name="Tice H."/>
            <person name="Bauer D."/>
            <person name="Goodstein D.M."/>
            <person name="Dubchak I."/>
            <person name="Poliakov A."/>
            <person name="Mizrachi E."/>
            <person name="Kullan A.R."/>
            <person name="Hussey S.G."/>
            <person name="Pinard D."/>
            <person name="Van D.M."/>
            <person name="Singh P."/>
            <person name="Van J.I."/>
            <person name="Silva-Junior O.B."/>
            <person name="Togawa R.C."/>
            <person name="Pappas M.R."/>
            <person name="Faria D.A."/>
            <person name="Sansaloni C.P."/>
            <person name="Petroli C.D."/>
            <person name="Yang X."/>
            <person name="Ranjan P."/>
            <person name="Tschaplinski T.J."/>
            <person name="Ye C.Y."/>
            <person name="Li T."/>
            <person name="Sterck L."/>
            <person name="Vanneste K."/>
            <person name="Murat F."/>
            <person name="Soler M."/>
            <person name="Clemente H.S."/>
            <person name="Saidi N."/>
            <person name="Cassan-Wang H."/>
            <person name="Dunand C."/>
            <person name="Hefer C.A."/>
            <person name="Bornberg-Bauer E."/>
            <person name="Kersting A.R."/>
            <person name="Vining K."/>
            <person name="Amarasinghe V."/>
            <person name="Ranik M."/>
            <person name="Naithani S."/>
            <person name="Elser J."/>
            <person name="Boyd A.E."/>
            <person name="Liston A."/>
            <person name="Spatafora J.W."/>
            <person name="Dharmwardhana P."/>
            <person name="Raja R."/>
            <person name="Sullivan C."/>
            <person name="Romanel E."/>
            <person name="Alves-Ferreira M."/>
            <person name="Kulheim C."/>
            <person name="Foley W."/>
            <person name="Carocha V."/>
            <person name="Paiva J."/>
            <person name="Kudrna D."/>
            <person name="Brommonschenkel S.H."/>
            <person name="Pasquali G."/>
            <person name="Byrne M."/>
            <person name="Rigault P."/>
            <person name="Tibbits J."/>
            <person name="Spokevicius A."/>
            <person name="Jones R.C."/>
            <person name="Steane D.A."/>
            <person name="Vaillancourt R.E."/>
            <person name="Potts B.M."/>
            <person name="Joubert F."/>
            <person name="Barry K."/>
            <person name="Pappas G.J."/>
            <person name="Strauss S.H."/>
            <person name="Jaiswal P."/>
            <person name="Grima-Pettenati J."/>
            <person name="Salse J."/>
            <person name="Van D.P."/>
            <person name="Rokhsar D.S."/>
            <person name="Schmutz J."/>
        </authorList>
    </citation>
    <scope>NUCLEOTIDE SEQUENCE</scope>
    <source>
        <tissue evidence="2">Leaf extractions</tissue>
    </source>
</reference>
<evidence type="ECO:0000313" key="3">
    <source>
        <dbReference type="EMBL" id="KCW45846.1"/>
    </source>
</evidence>
<dbReference type="AlphaFoldDB" id="A0A058ZWV4"/>
<evidence type="ECO:0000313" key="2">
    <source>
        <dbReference type="EMBL" id="KAK2633211.1"/>
    </source>
</evidence>
<dbReference type="InParanoid" id="A0A058ZWV4"/>
<reference evidence="2" key="3">
    <citation type="submission" date="2023-04" db="EMBL/GenBank/DDBJ databases">
        <title>WGS assembly of Eucalyptus grandis.</title>
        <authorList>
            <person name="Myburg A."/>
            <person name="Grattapaglia D."/>
            <person name="Tuskan G."/>
            <person name="Hellsten U."/>
            <person name="Hayes R."/>
            <person name="Grimwood J."/>
            <person name="Jenkins J."/>
            <person name="Lindquist E."/>
            <person name="Tice H."/>
            <person name="Bauer D."/>
            <person name="Goodstein D."/>
            <person name="Dubchak I."/>
            <person name="Poliakov A."/>
            <person name="Mizrachi E."/>
            <person name="Kullan A."/>
            <person name="Hussey S."/>
            <person name="Pinard D."/>
            <person name="Van D."/>
            <person name="Singh P."/>
            <person name="Van J."/>
            <person name="Silva-Junior O."/>
            <person name="Togawa R."/>
            <person name="Pappas M."/>
            <person name="Faria D."/>
            <person name="Sansaloni C."/>
            <person name="Petroli C."/>
            <person name="Yang X."/>
            <person name="Ranjan P."/>
            <person name="Tschaplinski T."/>
            <person name="Ye C."/>
            <person name="Li T."/>
            <person name="Sterck L."/>
            <person name="Vanneste K."/>
            <person name="Murat F."/>
            <person name="Soler M."/>
            <person name="Clemente H."/>
            <person name="Saidi N."/>
            <person name="Cassan-Wang H."/>
            <person name="Dunand C."/>
            <person name="Hefer C."/>
            <person name="Bornberg-Bauer E."/>
            <person name="Kersting A."/>
            <person name="Vining K."/>
            <person name="Amarasinghe V."/>
            <person name="Ranik M."/>
            <person name="Naithani S."/>
            <person name="Elser J."/>
            <person name="Boyd A."/>
            <person name="Liston A."/>
            <person name="Spatafora J."/>
            <person name="Dharmwardhana P."/>
            <person name="Raja R."/>
            <person name="Sullivan C."/>
            <person name="Romanel E."/>
            <person name="Alves-Ferreira M."/>
            <person name="Kulheim C."/>
            <person name="Foley W."/>
            <person name="Carocha V."/>
            <person name="Paiva J."/>
            <person name="Kudrna D."/>
            <person name="Brommonschenkel S."/>
            <person name="Pasquali G."/>
            <person name="Byrne M."/>
            <person name="Rigault P."/>
            <person name="Tibbits J."/>
            <person name="Spokevicius A."/>
            <person name="Jones R."/>
            <person name="Steane D."/>
            <person name="Vaillancourt R."/>
            <person name="Potts B."/>
            <person name="Joubert F."/>
            <person name="Barry K."/>
            <person name="Pappas G."/>
            <person name="Strauss S."/>
            <person name="Jaiswal P."/>
            <person name="Grima-Pettenati J."/>
            <person name="Salse J."/>
            <person name="Van D."/>
            <person name="Rokhsar D."/>
            <person name="Schmutz J."/>
        </authorList>
    </citation>
    <scope>NUCLEOTIDE SEQUENCE</scope>
    <source>
        <tissue evidence="2">Leaf extractions</tissue>
    </source>
</reference>
<evidence type="ECO:0000313" key="4">
    <source>
        <dbReference type="Proteomes" id="UP000030711"/>
    </source>
</evidence>
<organism evidence="3">
    <name type="scientific">Eucalyptus grandis</name>
    <name type="common">Flooded gum</name>
    <dbReference type="NCBI Taxonomy" id="71139"/>
    <lineage>
        <taxon>Eukaryota</taxon>
        <taxon>Viridiplantae</taxon>
        <taxon>Streptophyta</taxon>
        <taxon>Embryophyta</taxon>
        <taxon>Tracheophyta</taxon>
        <taxon>Spermatophyta</taxon>
        <taxon>Magnoliopsida</taxon>
        <taxon>eudicotyledons</taxon>
        <taxon>Gunneridae</taxon>
        <taxon>Pentapetalae</taxon>
        <taxon>rosids</taxon>
        <taxon>malvids</taxon>
        <taxon>Myrtales</taxon>
        <taxon>Myrtaceae</taxon>
        <taxon>Myrtoideae</taxon>
        <taxon>Eucalypteae</taxon>
        <taxon>Eucalyptus</taxon>
    </lineage>
</organism>
<proteinExistence type="predicted"/>
<protein>
    <submittedName>
        <fullName evidence="3">Uncharacterized protein</fullName>
    </submittedName>
</protein>
<dbReference type="EMBL" id="KK198771">
    <property type="protein sequence ID" value="KCW45846.1"/>
    <property type="molecule type" value="Genomic_DNA"/>
</dbReference>
<reference evidence="2" key="2">
    <citation type="journal article" date="2014" name="Nature">
        <title>The genome of Eucalyptus grandis.</title>
        <authorList>
            <person name="Myburg A.A."/>
            <person name="Grattapaglia D."/>
            <person name="Tuskan G.A."/>
            <person name="Hellsten U."/>
            <person name="Hayes R.D."/>
            <person name="Grimwood J."/>
            <person name="Jenkins J."/>
            <person name="Lindquist E."/>
            <person name="Tice H."/>
            <person name="Bauer D."/>
            <person name="Goodstein D.M."/>
            <person name="Dubchak I."/>
            <person name="Poliakov A."/>
            <person name="Mizrachi E."/>
            <person name="Kullan A.R."/>
            <person name="Hussey S.G."/>
            <person name="Pinard D."/>
            <person name="van der Merwe K."/>
            <person name="Singh P."/>
            <person name="van Jaarsveld I."/>
            <person name="Silva-Junior O.B."/>
            <person name="Togawa R.C."/>
            <person name="Pappas M.R."/>
            <person name="Faria D.A."/>
            <person name="Sansaloni C.P."/>
            <person name="Petroli C.D."/>
            <person name="Yang X."/>
            <person name="Ranjan P."/>
            <person name="Tschaplinski T.J."/>
            <person name="Ye C.Y."/>
            <person name="Li T."/>
            <person name="Sterck L."/>
            <person name="Vanneste K."/>
            <person name="Murat F."/>
            <person name="Soler M."/>
            <person name="Clemente H.S."/>
            <person name="Saidi N."/>
            <person name="Cassan-Wang H."/>
            <person name="Dunand C."/>
            <person name="Hefer C.A."/>
            <person name="Bornberg-Bauer E."/>
            <person name="Kersting A.R."/>
            <person name="Vining K."/>
            <person name="Amarasinghe V."/>
            <person name="Ranik M."/>
            <person name="Naithani S."/>
            <person name="Elser J."/>
            <person name="Boyd A.E."/>
            <person name="Liston A."/>
            <person name="Spatafora J.W."/>
            <person name="Dharmwardhana P."/>
            <person name="Raja R."/>
            <person name="Sullivan C."/>
            <person name="Romanel E."/>
            <person name="Alves-Ferreira M."/>
            <person name="Kulheim C."/>
            <person name="Foley W."/>
            <person name="Carocha V."/>
            <person name="Paiva J."/>
            <person name="Kudrna D."/>
            <person name="Brommonschenkel S.H."/>
            <person name="Pasquali G."/>
            <person name="Byrne M."/>
            <person name="Rigault P."/>
            <person name="Tibbits J."/>
            <person name="Spokevicius A."/>
            <person name="Jones R.C."/>
            <person name="Steane D.A."/>
            <person name="Vaillancourt R.E."/>
            <person name="Potts B.M."/>
            <person name="Joubert F."/>
            <person name="Barry K."/>
            <person name="Pappas G.J."/>
            <person name="Strauss S.H."/>
            <person name="Jaiswal P."/>
            <person name="Grima-Pettenati J."/>
            <person name="Salse J."/>
            <person name="Van de Peer Y."/>
            <person name="Rokhsar D.S."/>
            <person name="Schmutz J."/>
        </authorList>
    </citation>
    <scope>NUCLEOTIDE SEQUENCE</scope>
    <source>
        <tissue evidence="2">Leaf extractions</tissue>
    </source>
</reference>